<dbReference type="InterPro" id="IPR002110">
    <property type="entry name" value="Ankyrin_rpt"/>
</dbReference>
<dbReference type="OrthoDB" id="542841at2759"/>
<evidence type="ECO:0000256" key="6">
    <source>
        <dbReference type="PROSITE-ProRule" id="PRU00023"/>
    </source>
</evidence>
<dbReference type="PIRSF" id="PIRSF001220">
    <property type="entry name" value="L-ASNase_gatD"/>
    <property type="match status" value="1"/>
</dbReference>
<dbReference type="GO" id="GO:0009066">
    <property type="term" value="P:aspartate family amino acid metabolic process"/>
    <property type="evidence" value="ECO:0007669"/>
    <property type="project" value="UniProtKB-ARBA"/>
</dbReference>
<dbReference type="STRING" id="307972.A0A2G8LRI9"/>
<keyword evidence="2" id="KW-0677">Repeat</keyword>
<dbReference type="PANTHER" id="PTHR11707">
    <property type="entry name" value="L-ASPARAGINASE"/>
    <property type="match status" value="1"/>
</dbReference>
<dbReference type="PIRSF" id="PIRSF500176">
    <property type="entry name" value="L_ASNase"/>
    <property type="match status" value="1"/>
</dbReference>
<feature type="repeat" description="ANK" evidence="6">
    <location>
        <begin position="492"/>
        <end position="524"/>
    </location>
</feature>
<evidence type="ECO:0000256" key="2">
    <source>
        <dbReference type="ARBA" id="ARBA00022737"/>
    </source>
</evidence>
<dbReference type="InterPro" id="IPR040919">
    <property type="entry name" value="Asparaginase_C"/>
</dbReference>
<dbReference type="SUPFAM" id="SSF53774">
    <property type="entry name" value="Glutaminase/Asparaginase"/>
    <property type="match status" value="1"/>
</dbReference>
<dbReference type="FunFam" id="3.40.50.1170:FF:000003">
    <property type="entry name" value="60 kDa lysophospholipase"/>
    <property type="match status" value="1"/>
</dbReference>
<name>A0A2G8LRI9_STIJA</name>
<dbReference type="PROSITE" id="PS50088">
    <property type="entry name" value="ANK_REPEAT"/>
    <property type="match status" value="2"/>
</dbReference>
<feature type="domain" description="Asparaginase/glutaminase C-terminal" evidence="9">
    <location>
        <begin position="295"/>
        <end position="411"/>
    </location>
</feature>
<comment type="similarity">
    <text evidence="5">In the N-terminal section; belongs to the asparaginase 1 family.</text>
</comment>
<dbReference type="InterPro" id="IPR027474">
    <property type="entry name" value="L-asparaginase_N"/>
</dbReference>
<dbReference type="InterPro" id="IPR041725">
    <property type="entry name" value="L-asparaginase_I"/>
</dbReference>
<protein>
    <recommendedName>
        <fullName evidence="1">asparaginase</fullName>
        <ecNumber evidence="1">3.5.1.1</ecNumber>
    </recommendedName>
</protein>
<comment type="caution">
    <text evidence="10">The sequence shown here is derived from an EMBL/GenBank/DDBJ whole genome shotgun (WGS) entry which is preliminary data.</text>
</comment>
<evidence type="ECO:0000313" key="10">
    <source>
        <dbReference type="EMBL" id="PIK62887.1"/>
    </source>
</evidence>
<keyword evidence="11" id="KW-1185">Reference proteome</keyword>
<dbReference type="NCBIfam" id="TIGR00519">
    <property type="entry name" value="asnASE_I"/>
    <property type="match status" value="1"/>
</dbReference>
<accession>A0A2G8LRI9</accession>
<dbReference type="Gene3D" id="3.40.50.40">
    <property type="match status" value="1"/>
</dbReference>
<dbReference type="Pfam" id="PF12796">
    <property type="entry name" value="Ank_2"/>
    <property type="match status" value="2"/>
</dbReference>
<evidence type="ECO:0000256" key="3">
    <source>
        <dbReference type="ARBA" id="ARBA00022801"/>
    </source>
</evidence>
<evidence type="ECO:0000259" key="8">
    <source>
        <dbReference type="Pfam" id="PF00710"/>
    </source>
</evidence>
<keyword evidence="3" id="KW-0378">Hydrolase</keyword>
<dbReference type="SUPFAM" id="SSF48403">
    <property type="entry name" value="Ankyrin repeat"/>
    <property type="match status" value="1"/>
</dbReference>
<evidence type="ECO:0000259" key="9">
    <source>
        <dbReference type="Pfam" id="PF17763"/>
    </source>
</evidence>
<dbReference type="GO" id="GO:0004067">
    <property type="term" value="F:asparaginase activity"/>
    <property type="evidence" value="ECO:0007669"/>
    <property type="project" value="UniProtKB-UniRule"/>
</dbReference>
<reference evidence="10 11" key="1">
    <citation type="journal article" date="2017" name="PLoS Biol.">
        <title>The sea cucumber genome provides insights into morphological evolution and visceral regeneration.</title>
        <authorList>
            <person name="Zhang X."/>
            <person name="Sun L."/>
            <person name="Yuan J."/>
            <person name="Sun Y."/>
            <person name="Gao Y."/>
            <person name="Zhang L."/>
            <person name="Li S."/>
            <person name="Dai H."/>
            <person name="Hamel J.F."/>
            <person name="Liu C."/>
            <person name="Yu Y."/>
            <person name="Liu S."/>
            <person name="Lin W."/>
            <person name="Guo K."/>
            <person name="Jin S."/>
            <person name="Xu P."/>
            <person name="Storey K.B."/>
            <person name="Huan P."/>
            <person name="Zhang T."/>
            <person name="Zhou Y."/>
            <person name="Zhang J."/>
            <person name="Lin C."/>
            <person name="Li X."/>
            <person name="Xing L."/>
            <person name="Huo D."/>
            <person name="Sun M."/>
            <person name="Wang L."/>
            <person name="Mercier A."/>
            <person name="Li F."/>
            <person name="Yang H."/>
            <person name="Xiang J."/>
        </authorList>
    </citation>
    <scope>NUCLEOTIDE SEQUENCE [LARGE SCALE GENOMIC DNA]</scope>
    <source>
        <strain evidence="10">Shaxun</strain>
        <tissue evidence="10">Muscle</tissue>
    </source>
</reference>
<dbReference type="Gene3D" id="1.25.40.20">
    <property type="entry name" value="Ankyrin repeat-containing domain"/>
    <property type="match status" value="2"/>
</dbReference>
<feature type="domain" description="L-asparaginase N-terminal" evidence="8">
    <location>
        <begin position="66"/>
        <end position="275"/>
    </location>
</feature>
<dbReference type="SFLD" id="SFLDS00057">
    <property type="entry name" value="Glutaminase/Asparaginase"/>
    <property type="match status" value="1"/>
</dbReference>
<dbReference type="SMART" id="SM00248">
    <property type="entry name" value="ANK"/>
    <property type="match status" value="5"/>
</dbReference>
<dbReference type="InterPro" id="IPR006034">
    <property type="entry name" value="Asparaginase/glutaminase-like"/>
</dbReference>
<dbReference type="PRINTS" id="PR01415">
    <property type="entry name" value="ANKYRIN"/>
</dbReference>
<dbReference type="PRINTS" id="PR00139">
    <property type="entry name" value="ASNGLNASE"/>
</dbReference>
<dbReference type="PROSITE" id="PS51732">
    <property type="entry name" value="ASN_GLN_ASE_3"/>
    <property type="match status" value="1"/>
</dbReference>
<dbReference type="EMBL" id="MRZV01000003">
    <property type="protein sequence ID" value="PIK62887.1"/>
    <property type="molecule type" value="Genomic_DNA"/>
</dbReference>
<dbReference type="Proteomes" id="UP000230750">
    <property type="component" value="Unassembled WGS sequence"/>
</dbReference>
<organism evidence="10 11">
    <name type="scientific">Stichopus japonicus</name>
    <name type="common">Sea cucumber</name>
    <dbReference type="NCBI Taxonomy" id="307972"/>
    <lineage>
        <taxon>Eukaryota</taxon>
        <taxon>Metazoa</taxon>
        <taxon>Echinodermata</taxon>
        <taxon>Eleutherozoa</taxon>
        <taxon>Echinozoa</taxon>
        <taxon>Holothuroidea</taxon>
        <taxon>Aspidochirotacea</taxon>
        <taxon>Aspidochirotida</taxon>
        <taxon>Stichopodidae</taxon>
        <taxon>Apostichopus</taxon>
    </lineage>
</organism>
<dbReference type="PROSITE" id="PS50297">
    <property type="entry name" value="ANK_REP_REGION"/>
    <property type="match status" value="2"/>
</dbReference>
<dbReference type="CDD" id="cd08963">
    <property type="entry name" value="L-asparaginase_I"/>
    <property type="match status" value="1"/>
</dbReference>
<dbReference type="Pfam" id="PF00710">
    <property type="entry name" value="Asparaginase"/>
    <property type="match status" value="1"/>
</dbReference>
<evidence type="ECO:0000313" key="11">
    <source>
        <dbReference type="Proteomes" id="UP000230750"/>
    </source>
</evidence>
<proteinExistence type="inferred from homology"/>
<feature type="repeat" description="ANK" evidence="6">
    <location>
        <begin position="592"/>
        <end position="624"/>
    </location>
</feature>
<dbReference type="FunFam" id="3.40.50.40:FF:000001">
    <property type="entry name" value="L-asparaginase 1"/>
    <property type="match status" value="1"/>
</dbReference>
<dbReference type="PANTHER" id="PTHR11707:SF28">
    <property type="entry name" value="60 KDA LYSOPHOSPHOLIPASE"/>
    <property type="match status" value="1"/>
</dbReference>
<sequence>MDSTNIGRKRGPILGIKPVPGKSLVKALSCGSRLEDLHYSEASLSKASSLHAVYGSREHLNEMESRVLVLFTGGTIGMAIDQNGVYVNIPNYLANTLKGFPMLHDANYARENDLPNDMYALPVSSEGKRIIYKVLAYPVLKDSSNIGMKDWIQMAADIEEHYFHFDGFVILHGTDTMAYSASALSFMMENLGKPVILTGAQVPISELRSDGRDNLLGAVYIAGHYCIPEVTLFFNNKLFRGNRSVKISAEHFHAFDSPNLPPLVTMAVNIIVSWDSIYRPTALSAFRVHTNLNRNVGLLRLFPGITSATAHAFLQPPMEGVVLETYGTGNCPSDRKDLLEEIESACRRGLILVNCTQCFQGSVKAFYETGSVLVKAGVVPGSDMTPEAALSKLSYVLGLSNLTLEEKRKMMTSNIRGEMSVLAESKVPGRIQENRLIQAVADTLLLTSEEDLKALSDSLFPPLMCAAARNGDLESLVHLKKCRGDLLCQDYDGRTALHIAAAEGNYEVVKFLLENGCSMYAMDRFGHTPFLEAVLHAHFEVIRIMKETGGHVIEENMPDLVTYLLSSAGSGNVDRLRAFKLAGVDLNLADYSGNTALHVAAANDQTVCMQFLLEAGLDIKTENRFGQTPLMLARDLNNSKMDELLAEYL</sequence>
<dbReference type="EC" id="3.5.1.1" evidence="1"/>
<dbReference type="InterPro" id="IPR027475">
    <property type="entry name" value="Asparaginase/glutaminase_AS2"/>
</dbReference>
<dbReference type="SMART" id="SM00870">
    <property type="entry name" value="Asparaginase"/>
    <property type="match status" value="1"/>
</dbReference>
<dbReference type="Gene3D" id="3.40.50.1170">
    <property type="entry name" value="L-asparaginase, N-terminal domain"/>
    <property type="match status" value="1"/>
</dbReference>
<dbReference type="AlphaFoldDB" id="A0A2G8LRI9"/>
<gene>
    <name evidence="10" type="ORF">BSL78_00122</name>
</gene>
<dbReference type="Pfam" id="PF17763">
    <property type="entry name" value="Asparaginase_C"/>
    <property type="match status" value="1"/>
</dbReference>
<dbReference type="InterPro" id="IPR006033">
    <property type="entry name" value="AsnA_fam"/>
</dbReference>
<feature type="active site" evidence="7">
    <location>
        <position position="174"/>
    </location>
</feature>
<evidence type="ECO:0000256" key="7">
    <source>
        <dbReference type="PROSITE-ProRule" id="PRU10100"/>
    </source>
</evidence>
<keyword evidence="4 6" id="KW-0040">ANK repeat</keyword>
<dbReference type="InterPro" id="IPR036770">
    <property type="entry name" value="Ankyrin_rpt-contain_sf"/>
</dbReference>
<dbReference type="InterPro" id="IPR027473">
    <property type="entry name" value="L-asparaginase_C"/>
</dbReference>
<dbReference type="InterPro" id="IPR037152">
    <property type="entry name" value="L-asparaginase_N_sf"/>
</dbReference>
<evidence type="ECO:0000256" key="1">
    <source>
        <dbReference type="ARBA" id="ARBA00012920"/>
    </source>
</evidence>
<evidence type="ECO:0000256" key="4">
    <source>
        <dbReference type="ARBA" id="ARBA00023043"/>
    </source>
</evidence>
<dbReference type="InterPro" id="IPR036152">
    <property type="entry name" value="Asp/glu_Ase-like_sf"/>
</dbReference>
<evidence type="ECO:0000256" key="5">
    <source>
        <dbReference type="ARBA" id="ARBA00061199"/>
    </source>
</evidence>
<dbReference type="PROSITE" id="PS00917">
    <property type="entry name" value="ASN_GLN_ASE_2"/>
    <property type="match status" value="1"/>
</dbReference>